<dbReference type="Proteomes" id="UP001056201">
    <property type="component" value="Chromosome 2"/>
</dbReference>
<gene>
    <name evidence="2" type="ORF">MW290_15660</name>
</gene>
<evidence type="ECO:0008006" key="4">
    <source>
        <dbReference type="Google" id="ProtNLM"/>
    </source>
</evidence>
<protein>
    <recommendedName>
        <fullName evidence="4">DUF302 domain-containing protein</fullName>
    </recommendedName>
</protein>
<sequence length="154" mass="15884">MKKQPFRFWMTGCAAVLVASMGAQARGDTRGDDRGAGMRHSRYGLKETVLRLEASAQRRGLQVLAHVAAPRRLGDAGESLLIVFASAAGGTPVVMDRAGGTPQAPLALVVSAGRAGEAEVAVPSADWAGLPEGVEQELAALPQLVEEALGQGAV</sequence>
<accession>A0ABY4SAR1</accession>
<evidence type="ECO:0000313" key="3">
    <source>
        <dbReference type="Proteomes" id="UP001056201"/>
    </source>
</evidence>
<keyword evidence="1" id="KW-0732">Signal</keyword>
<feature type="chain" id="PRO_5047154461" description="DUF302 domain-containing protein" evidence="1">
    <location>
        <begin position="26"/>
        <end position="154"/>
    </location>
</feature>
<reference evidence="2" key="1">
    <citation type="submission" date="2022-05" db="EMBL/GenBank/DDBJ databases">
        <title>An RpoN-dependent PEP-CTERM gene is involved in floc formation of an Aquincola tertiaricarbonis strain.</title>
        <authorList>
            <person name="Qiu D."/>
            <person name="Xia M."/>
        </authorList>
    </citation>
    <scope>NUCLEOTIDE SEQUENCE</scope>
    <source>
        <strain evidence="2">RN12</strain>
    </source>
</reference>
<dbReference type="EMBL" id="CP097636">
    <property type="protein sequence ID" value="URI10448.1"/>
    <property type="molecule type" value="Genomic_DNA"/>
</dbReference>
<proteinExistence type="predicted"/>
<name>A0ABY4SAR1_AQUTE</name>
<evidence type="ECO:0000313" key="2">
    <source>
        <dbReference type="EMBL" id="URI10448.1"/>
    </source>
</evidence>
<keyword evidence="3" id="KW-1185">Reference proteome</keyword>
<feature type="signal peptide" evidence="1">
    <location>
        <begin position="1"/>
        <end position="25"/>
    </location>
</feature>
<evidence type="ECO:0000256" key="1">
    <source>
        <dbReference type="SAM" id="SignalP"/>
    </source>
</evidence>
<organism evidence="2 3">
    <name type="scientific">Aquincola tertiaricarbonis</name>
    <dbReference type="NCBI Taxonomy" id="391953"/>
    <lineage>
        <taxon>Bacteria</taxon>
        <taxon>Pseudomonadati</taxon>
        <taxon>Pseudomonadota</taxon>
        <taxon>Betaproteobacteria</taxon>
        <taxon>Burkholderiales</taxon>
        <taxon>Sphaerotilaceae</taxon>
        <taxon>Aquincola</taxon>
    </lineage>
</organism>
<dbReference type="RefSeq" id="WP_250198655.1">
    <property type="nucleotide sequence ID" value="NZ_CP097636.1"/>
</dbReference>